<sequence>MKLLLQLGRVRAVPLGVVVAPRYATLPLPHAHPPRRQLQHPPFYYPQHDHNTVNEEALLFGDDCLLGLIFKYTCIARRRQRRGPGATAHSARSLERVHRRRRAAARPDGTAHAQLSDADLRRTYTGLDRAYAEQFITVCDESRSQATDRSLSHGEGAGAGGDGPPIAARAGPTPTDRPTA</sequence>
<keyword evidence="3" id="KW-1185">Reference proteome</keyword>
<comment type="caution">
    <text evidence="2">The sequence shown here is derived from an EMBL/GenBank/DDBJ whole genome shotgun (WGS) entry which is preliminary data.</text>
</comment>
<reference evidence="2 3" key="1">
    <citation type="journal article" date="2019" name="Commun. Biol.">
        <title>The bagworm genome reveals a unique fibroin gene that provides high tensile strength.</title>
        <authorList>
            <person name="Kono N."/>
            <person name="Nakamura H."/>
            <person name="Ohtoshi R."/>
            <person name="Tomita M."/>
            <person name="Numata K."/>
            <person name="Arakawa K."/>
        </authorList>
    </citation>
    <scope>NUCLEOTIDE SEQUENCE [LARGE SCALE GENOMIC DNA]</scope>
</reference>
<dbReference type="AlphaFoldDB" id="A0A4C1UWG8"/>
<evidence type="ECO:0000256" key="1">
    <source>
        <dbReference type="SAM" id="MobiDB-lite"/>
    </source>
</evidence>
<organism evidence="2 3">
    <name type="scientific">Eumeta variegata</name>
    <name type="common">Bagworm moth</name>
    <name type="synonym">Eumeta japonica</name>
    <dbReference type="NCBI Taxonomy" id="151549"/>
    <lineage>
        <taxon>Eukaryota</taxon>
        <taxon>Metazoa</taxon>
        <taxon>Ecdysozoa</taxon>
        <taxon>Arthropoda</taxon>
        <taxon>Hexapoda</taxon>
        <taxon>Insecta</taxon>
        <taxon>Pterygota</taxon>
        <taxon>Neoptera</taxon>
        <taxon>Endopterygota</taxon>
        <taxon>Lepidoptera</taxon>
        <taxon>Glossata</taxon>
        <taxon>Ditrysia</taxon>
        <taxon>Tineoidea</taxon>
        <taxon>Psychidae</taxon>
        <taxon>Oiketicinae</taxon>
        <taxon>Eumeta</taxon>
    </lineage>
</organism>
<protein>
    <submittedName>
        <fullName evidence="2">Uncharacterized protein</fullName>
    </submittedName>
</protein>
<dbReference type="OrthoDB" id="7481615at2759"/>
<feature type="region of interest" description="Disordered" evidence="1">
    <location>
        <begin position="142"/>
        <end position="180"/>
    </location>
</feature>
<evidence type="ECO:0000313" key="3">
    <source>
        <dbReference type="Proteomes" id="UP000299102"/>
    </source>
</evidence>
<dbReference type="EMBL" id="BGZK01000237">
    <property type="protein sequence ID" value="GBP30785.1"/>
    <property type="molecule type" value="Genomic_DNA"/>
</dbReference>
<accession>A0A4C1UWG8</accession>
<name>A0A4C1UWG8_EUMVA</name>
<dbReference type="Proteomes" id="UP000299102">
    <property type="component" value="Unassembled WGS sequence"/>
</dbReference>
<gene>
    <name evidence="2" type="ORF">EVAR_82527_1</name>
</gene>
<feature type="region of interest" description="Disordered" evidence="1">
    <location>
        <begin position="81"/>
        <end position="117"/>
    </location>
</feature>
<proteinExistence type="predicted"/>
<evidence type="ECO:0000313" key="2">
    <source>
        <dbReference type="EMBL" id="GBP30785.1"/>
    </source>
</evidence>